<name>A0A9J6RL11_9GAMM</name>
<dbReference type="PROSITE" id="PS50894">
    <property type="entry name" value="HPT"/>
    <property type="match status" value="1"/>
</dbReference>
<dbReference type="CDD" id="cd00077">
    <property type="entry name" value="HDc"/>
    <property type="match status" value="1"/>
</dbReference>
<organism evidence="5 6">
    <name type="scientific">Dasania phycosphaerae</name>
    <dbReference type="NCBI Taxonomy" id="2950436"/>
    <lineage>
        <taxon>Bacteria</taxon>
        <taxon>Pseudomonadati</taxon>
        <taxon>Pseudomonadota</taxon>
        <taxon>Gammaproteobacteria</taxon>
        <taxon>Cellvibrionales</taxon>
        <taxon>Spongiibacteraceae</taxon>
        <taxon>Dasania</taxon>
    </lineage>
</organism>
<feature type="domain" description="HPt" evidence="3">
    <location>
        <begin position="6"/>
        <end position="113"/>
    </location>
</feature>
<dbReference type="GO" id="GO:0004672">
    <property type="term" value="F:protein kinase activity"/>
    <property type="evidence" value="ECO:0007669"/>
    <property type="project" value="UniProtKB-ARBA"/>
</dbReference>
<dbReference type="PANTHER" id="PTHR43155">
    <property type="entry name" value="CYCLIC DI-GMP PHOSPHODIESTERASE PA4108-RELATED"/>
    <property type="match status" value="1"/>
</dbReference>
<dbReference type="Gene3D" id="1.20.120.160">
    <property type="entry name" value="HPT domain"/>
    <property type="match status" value="1"/>
</dbReference>
<dbReference type="InterPro" id="IPR036641">
    <property type="entry name" value="HPT_dom_sf"/>
</dbReference>
<proteinExistence type="predicted"/>
<dbReference type="RefSeq" id="WP_258331024.1">
    <property type="nucleotide sequence ID" value="NZ_JAPTGG010000004.1"/>
</dbReference>
<dbReference type="PROSITE" id="PS51832">
    <property type="entry name" value="HD_GYP"/>
    <property type="match status" value="1"/>
</dbReference>
<dbReference type="Pfam" id="PF13487">
    <property type="entry name" value="HD_5"/>
    <property type="match status" value="1"/>
</dbReference>
<dbReference type="InterPro" id="IPR037522">
    <property type="entry name" value="HD_GYP_dom"/>
</dbReference>
<dbReference type="SUPFAM" id="SSF47226">
    <property type="entry name" value="Histidine-containing phosphotransfer domain, HPT domain"/>
    <property type="match status" value="1"/>
</dbReference>
<dbReference type="InterPro" id="IPR003607">
    <property type="entry name" value="HD/PDEase_dom"/>
</dbReference>
<dbReference type="SUPFAM" id="SSF109604">
    <property type="entry name" value="HD-domain/PDEase-like"/>
    <property type="match status" value="1"/>
</dbReference>
<dbReference type="SMART" id="SM00073">
    <property type="entry name" value="HPT"/>
    <property type="match status" value="1"/>
</dbReference>
<evidence type="ECO:0000313" key="6">
    <source>
        <dbReference type="Proteomes" id="UP001069090"/>
    </source>
</evidence>
<comment type="caution">
    <text evidence="5">The sequence shown here is derived from an EMBL/GenBank/DDBJ whole genome shotgun (WGS) entry which is preliminary data.</text>
</comment>
<feature type="domain" description="HD-GYP" evidence="4">
    <location>
        <begin position="172"/>
        <end position="374"/>
    </location>
</feature>
<keyword evidence="2" id="KW-0597">Phosphoprotein</keyword>
<evidence type="ECO:0000256" key="2">
    <source>
        <dbReference type="PROSITE-ProRule" id="PRU00110"/>
    </source>
</evidence>
<dbReference type="Gene3D" id="1.10.3210.10">
    <property type="entry name" value="Hypothetical protein af1432"/>
    <property type="match status" value="1"/>
</dbReference>
<evidence type="ECO:0000313" key="5">
    <source>
        <dbReference type="EMBL" id="MCZ0864871.1"/>
    </source>
</evidence>
<evidence type="ECO:0000259" key="4">
    <source>
        <dbReference type="PROSITE" id="PS51832"/>
    </source>
</evidence>
<dbReference type="GO" id="GO:0000160">
    <property type="term" value="P:phosphorelay signal transduction system"/>
    <property type="evidence" value="ECO:0007669"/>
    <property type="project" value="UniProtKB-KW"/>
</dbReference>
<dbReference type="InterPro" id="IPR008207">
    <property type="entry name" value="Sig_transdc_His_kin_Hpt_dom"/>
</dbReference>
<feature type="modified residue" description="Phosphohistidine" evidence="2">
    <location>
        <position position="53"/>
    </location>
</feature>
<gene>
    <name evidence="5" type="ORF">O0V09_06645</name>
</gene>
<keyword evidence="1" id="KW-0902">Two-component regulatory system</keyword>
<protein>
    <submittedName>
        <fullName evidence="5">HD domain-containing protein</fullName>
    </submittedName>
</protein>
<dbReference type="GO" id="GO:0008081">
    <property type="term" value="F:phosphoric diester hydrolase activity"/>
    <property type="evidence" value="ECO:0007669"/>
    <property type="project" value="UniProtKB-ARBA"/>
</dbReference>
<accession>A0A9J6RL11</accession>
<dbReference type="PANTHER" id="PTHR43155:SF2">
    <property type="entry name" value="CYCLIC DI-GMP PHOSPHODIESTERASE PA4108"/>
    <property type="match status" value="1"/>
</dbReference>
<keyword evidence="6" id="KW-1185">Reference proteome</keyword>
<sequence>MVLFESDILEPTLTQQLVDAIAIHYQSSEQALLQLDSQPHKPELIQQLYRAVHNIKSDLGIVAFTPLMPLLSALDDLLLQVRQQRMAYSPLLGDLMLLLLDDAKTFVEDYQRDGSVAYDMDFISQITANIERLKDSSHSEREQLIAKTIRLLDPAVAQLSDGNTDSDTDDFLSAYAFSEQEELAFYRALMMPVEARSKFWAGRSDRILTMALSLNHLAGQPVDAMSLAVAVYVHDFGMAAIPVELLHKEQRLENDEIALLRAHVQSSMQLLKNMPRWQAAKTMVAQHHEAVDGTGYPNGLREEKICDGAKILAIADTFDALTHQRAYSSEQKRPIIRAVKTINDCAGKQLSEYWVGIFNQAISSIMSAHRQQLGGSARPVHT</sequence>
<dbReference type="Proteomes" id="UP001069090">
    <property type="component" value="Unassembled WGS sequence"/>
</dbReference>
<dbReference type="EMBL" id="JAPTGG010000004">
    <property type="protein sequence ID" value="MCZ0864871.1"/>
    <property type="molecule type" value="Genomic_DNA"/>
</dbReference>
<evidence type="ECO:0000256" key="1">
    <source>
        <dbReference type="ARBA" id="ARBA00023012"/>
    </source>
</evidence>
<dbReference type="AlphaFoldDB" id="A0A9J6RL11"/>
<reference evidence="5 6" key="1">
    <citation type="submission" date="2022-12" db="EMBL/GenBank/DDBJ databases">
        <title>Dasania phycosphaerae sp. nov., isolated from particulate material of the south coast of Korea.</title>
        <authorList>
            <person name="Jiang Y."/>
        </authorList>
    </citation>
    <scope>NUCLEOTIDE SEQUENCE [LARGE SCALE GENOMIC DNA]</scope>
    <source>
        <strain evidence="5 6">GY-19</strain>
    </source>
</reference>
<evidence type="ECO:0000259" key="3">
    <source>
        <dbReference type="PROSITE" id="PS50894"/>
    </source>
</evidence>